<evidence type="ECO:0000313" key="2">
    <source>
        <dbReference type="Proteomes" id="UP000499080"/>
    </source>
</evidence>
<dbReference type="Proteomes" id="UP000499080">
    <property type="component" value="Unassembled WGS sequence"/>
</dbReference>
<accession>A0A4Y2S1B2</accession>
<keyword evidence="2" id="KW-1185">Reference proteome</keyword>
<reference evidence="1 2" key="1">
    <citation type="journal article" date="2019" name="Sci. Rep.">
        <title>Orb-weaving spider Araneus ventricosus genome elucidates the spidroin gene catalogue.</title>
        <authorList>
            <person name="Kono N."/>
            <person name="Nakamura H."/>
            <person name="Ohtoshi R."/>
            <person name="Moran D.A.P."/>
            <person name="Shinohara A."/>
            <person name="Yoshida Y."/>
            <person name="Fujiwara M."/>
            <person name="Mori M."/>
            <person name="Tomita M."/>
            <person name="Arakawa K."/>
        </authorList>
    </citation>
    <scope>NUCLEOTIDE SEQUENCE [LARGE SCALE GENOMIC DNA]</scope>
</reference>
<protein>
    <submittedName>
        <fullName evidence="1">Uncharacterized protein</fullName>
    </submittedName>
</protein>
<dbReference type="EMBL" id="BGPR01019433">
    <property type="protein sequence ID" value="GBN81902.1"/>
    <property type="molecule type" value="Genomic_DNA"/>
</dbReference>
<proteinExistence type="predicted"/>
<name>A0A4Y2S1B2_ARAVE</name>
<gene>
    <name evidence="1" type="ORF">AVEN_33336_1</name>
</gene>
<organism evidence="1 2">
    <name type="scientific">Araneus ventricosus</name>
    <name type="common">Orbweaver spider</name>
    <name type="synonym">Epeira ventricosa</name>
    <dbReference type="NCBI Taxonomy" id="182803"/>
    <lineage>
        <taxon>Eukaryota</taxon>
        <taxon>Metazoa</taxon>
        <taxon>Ecdysozoa</taxon>
        <taxon>Arthropoda</taxon>
        <taxon>Chelicerata</taxon>
        <taxon>Arachnida</taxon>
        <taxon>Araneae</taxon>
        <taxon>Araneomorphae</taxon>
        <taxon>Entelegynae</taxon>
        <taxon>Araneoidea</taxon>
        <taxon>Araneidae</taxon>
        <taxon>Araneus</taxon>
    </lineage>
</organism>
<sequence>MVKEAFRLSERTLFSCDRKELKVLITSSVSNIKLLAIFFQETAQALSLSLCVRGSQPVADFRTGVRGARLVPQDLRGPQNLFGVYGSAKPTANLRHLVFGED</sequence>
<dbReference type="AlphaFoldDB" id="A0A4Y2S1B2"/>
<comment type="caution">
    <text evidence="1">The sequence shown here is derived from an EMBL/GenBank/DDBJ whole genome shotgun (WGS) entry which is preliminary data.</text>
</comment>
<evidence type="ECO:0000313" key="1">
    <source>
        <dbReference type="EMBL" id="GBN81902.1"/>
    </source>
</evidence>